<evidence type="ECO:0000313" key="6">
    <source>
        <dbReference type="EMBL" id="MDP9793881.1"/>
    </source>
</evidence>
<dbReference type="InterPro" id="IPR036388">
    <property type="entry name" value="WH-like_DNA-bd_sf"/>
</dbReference>
<keyword evidence="2 6" id="KW-0238">DNA-binding</keyword>
<proteinExistence type="predicted"/>
<sequence length="90" mass="9314">MRQLGFLSDPCGHHEEPGAGAGRGPHPLTPREREVLVLVGRVLSDQDAGRAPSPAEGTVKTHVSAIPLRLGLTSRVEAAILAYEAGPAGS</sequence>
<dbReference type="GO" id="GO:0003677">
    <property type="term" value="F:DNA binding"/>
    <property type="evidence" value="ECO:0007669"/>
    <property type="project" value="UniProtKB-KW"/>
</dbReference>
<name>A0ABT9MS75_9ACTN</name>
<dbReference type="Gene3D" id="1.10.10.10">
    <property type="entry name" value="Winged helix-like DNA-binding domain superfamily/Winged helix DNA-binding domain"/>
    <property type="match status" value="1"/>
</dbReference>
<keyword evidence="3" id="KW-0804">Transcription</keyword>
<evidence type="ECO:0000256" key="4">
    <source>
        <dbReference type="SAM" id="MobiDB-lite"/>
    </source>
</evidence>
<dbReference type="SUPFAM" id="SSF46894">
    <property type="entry name" value="C-terminal effector domain of the bipartite response regulators"/>
    <property type="match status" value="1"/>
</dbReference>
<organism evidence="6 7">
    <name type="scientific">Catenuloplanes nepalensis</name>
    <dbReference type="NCBI Taxonomy" id="587533"/>
    <lineage>
        <taxon>Bacteria</taxon>
        <taxon>Bacillati</taxon>
        <taxon>Actinomycetota</taxon>
        <taxon>Actinomycetes</taxon>
        <taxon>Micromonosporales</taxon>
        <taxon>Micromonosporaceae</taxon>
        <taxon>Catenuloplanes</taxon>
    </lineage>
</organism>
<dbReference type="PANTHER" id="PTHR44688:SF16">
    <property type="entry name" value="DNA-BINDING TRANSCRIPTIONAL ACTIVATOR DEVR_DOSR"/>
    <property type="match status" value="1"/>
</dbReference>
<dbReference type="SMART" id="SM00421">
    <property type="entry name" value="HTH_LUXR"/>
    <property type="match status" value="1"/>
</dbReference>
<reference evidence="6 7" key="1">
    <citation type="submission" date="2023-07" db="EMBL/GenBank/DDBJ databases">
        <title>Sequencing the genomes of 1000 actinobacteria strains.</title>
        <authorList>
            <person name="Klenk H.-P."/>
        </authorList>
    </citation>
    <scope>NUCLEOTIDE SEQUENCE [LARGE SCALE GENOMIC DNA]</scope>
    <source>
        <strain evidence="6 7">DSM 44710</strain>
    </source>
</reference>
<dbReference type="InterPro" id="IPR016032">
    <property type="entry name" value="Sig_transdc_resp-reg_C-effctor"/>
</dbReference>
<dbReference type="RefSeq" id="WP_306828974.1">
    <property type="nucleotide sequence ID" value="NZ_JAUSRA010000001.1"/>
</dbReference>
<evidence type="ECO:0000256" key="3">
    <source>
        <dbReference type="ARBA" id="ARBA00023163"/>
    </source>
</evidence>
<evidence type="ECO:0000256" key="1">
    <source>
        <dbReference type="ARBA" id="ARBA00023015"/>
    </source>
</evidence>
<accession>A0ABT9MS75</accession>
<keyword evidence="1" id="KW-0805">Transcription regulation</keyword>
<protein>
    <submittedName>
        <fullName evidence="6">DNA-binding NarL/FixJ family response regulator</fullName>
    </submittedName>
</protein>
<evidence type="ECO:0000259" key="5">
    <source>
        <dbReference type="PROSITE" id="PS50043"/>
    </source>
</evidence>
<dbReference type="Pfam" id="PF00196">
    <property type="entry name" value="GerE"/>
    <property type="match status" value="1"/>
</dbReference>
<gene>
    <name evidence="6" type="ORF">J2S43_002393</name>
</gene>
<evidence type="ECO:0000313" key="7">
    <source>
        <dbReference type="Proteomes" id="UP001240984"/>
    </source>
</evidence>
<dbReference type="Proteomes" id="UP001240984">
    <property type="component" value="Unassembled WGS sequence"/>
</dbReference>
<dbReference type="PROSITE" id="PS50043">
    <property type="entry name" value="HTH_LUXR_2"/>
    <property type="match status" value="1"/>
</dbReference>
<dbReference type="InterPro" id="IPR000792">
    <property type="entry name" value="Tscrpt_reg_LuxR_C"/>
</dbReference>
<feature type="region of interest" description="Disordered" evidence="4">
    <location>
        <begin position="1"/>
        <end position="29"/>
    </location>
</feature>
<keyword evidence="7" id="KW-1185">Reference proteome</keyword>
<comment type="caution">
    <text evidence="6">The sequence shown here is derived from an EMBL/GenBank/DDBJ whole genome shotgun (WGS) entry which is preliminary data.</text>
</comment>
<dbReference type="EMBL" id="JAUSRA010000001">
    <property type="protein sequence ID" value="MDP9793881.1"/>
    <property type="molecule type" value="Genomic_DNA"/>
</dbReference>
<evidence type="ECO:0000256" key="2">
    <source>
        <dbReference type="ARBA" id="ARBA00023125"/>
    </source>
</evidence>
<feature type="domain" description="HTH luxR-type" evidence="5">
    <location>
        <begin position="21"/>
        <end position="86"/>
    </location>
</feature>
<dbReference type="CDD" id="cd06170">
    <property type="entry name" value="LuxR_C_like"/>
    <property type="match status" value="1"/>
</dbReference>
<dbReference type="PANTHER" id="PTHR44688">
    <property type="entry name" value="DNA-BINDING TRANSCRIPTIONAL ACTIVATOR DEVR_DOSR"/>
    <property type="match status" value="1"/>
</dbReference>